<sequence length="103" mass="11512">MKLVDVTDPISGTTTQEMQEVPVLDADGKQVYEDVEKPVLDNGGKPVMEKHPIIGKVQEEVLLAELDNIYHKFPSEFPIKRTFTALEFGDITKKNASVVNPRC</sequence>
<dbReference type="Proteomes" id="UP001478862">
    <property type="component" value="Unassembled WGS sequence"/>
</dbReference>
<comment type="caution">
    <text evidence="1">The sequence shown here is derived from an EMBL/GenBank/DDBJ whole genome shotgun (WGS) entry which is preliminary data.</text>
</comment>
<evidence type="ECO:0000313" key="1">
    <source>
        <dbReference type="EMBL" id="MEQ6356569.1"/>
    </source>
</evidence>
<dbReference type="EMBL" id="JBEGDG010000015">
    <property type="protein sequence ID" value="MEQ6356569.1"/>
    <property type="molecule type" value="Genomic_DNA"/>
</dbReference>
<keyword evidence="2" id="KW-1185">Reference proteome</keyword>
<name>A0ABV1MWP7_9BACI</name>
<protein>
    <submittedName>
        <fullName evidence="1">Uncharacterized protein</fullName>
    </submittedName>
</protein>
<reference evidence="1 2" key="1">
    <citation type="submission" date="2024-06" db="EMBL/GenBank/DDBJ databases">
        <title>Lysinibacillus zambalefons sp. nov., a Novel Firmicute Isolated from the Poon Bato Zambales Hyperalkaline Spring.</title>
        <authorList>
            <person name="Aja J.A."/>
            <person name="Lazaro J.E.H."/>
            <person name="Llorin L.D."/>
            <person name="Lim K.R."/>
            <person name="Teodosio J."/>
            <person name="Dalisay D.S."/>
        </authorList>
    </citation>
    <scope>NUCLEOTIDE SEQUENCE [LARGE SCALE GENOMIC DNA]</scope>
    <source>
        <strain evidence="1 2">M3</strain>
    </source>
</reference>
<organism evidence="1 2">
    <name type="scientific">Lysinibacillus zambalensis</name>
    <dbReference type="NCBI Taxonomy" id="3160866"/>
    <lineage>
        <taxon>Bacteria</taxon>
        <taxon>Bacillati</taxon>
        <taxon>Bacillota</taxon>
        <taxon>Bacilli</taxon>
        <taxon>Bacillales</taxon>
        <taxon>Bacillaceae</taxon>
        <taxon>Lysinibacillus</taxon>
    </lineage>
</organism>
<proteinExistence type="predicted"/>
<evidence type="ECO:0000313" key="2">
    <source>
        <dbReference type="Proteomes" id="UP001478862"/>
    </source>
</evidence>
<gene>
    <name evidence="1" type="ORF">ABNX05_18255</name>
</gene>
<accession>A0ABV1MWP7</accession>
<dbReference type="RefSeq" id="WP_349661015.1">
    <property type="nucleotide sequence ID" value="NZ_JBEGDG010000015.1"/>
</dbReference>